<sequence length="179" mass="18918">MRFERIFEDIEGRHAHEQREEMRALAEDLTRAERSQLLLADRMRAAIGARLVLHLRGGRRIGGRLTEATDGWVLLTEGGARRLVPLPAVGMVEGLGARARPRAEGAAPEQSLTSVLRALARDRGVVRVTTIAGEVTGRISTVGADALDLRTVPTGEAGAASGPGSITVALGGLLLVSSS</sequence>
<gene>
    <name evidence="1" type="ORF">ACFSDA_15485</name>
</gene>
<reference evidence="2" key="1">
    <citation type="journal article" date="2019" name="Int. J. Syst. Evol. Microbiol.">
        <title>The Global Catalogue of Microorganisms (GCM) 10K type strain sequencing project: providing services to taxonomists for standard genome sequencing and annotation.</title>
        <authorList>
            <consortium name="The Broad Institute Genomics Platform"/>
            <consortium name="The Broad Institute Genome Sequencing Center for Infectious Disease"/>
            <person name="Wu L."/>
            <person name="Ma J."/>
        </authorList>
    </citation>
    <scope>NUCLEOTIDE SEQUENCE [LARGE SCALE GENOMIC DNA]</scope>
    <source>
        <strain evidence="2">JCM 11650</strain>
    </source>
</reference>
<dbReference type="RefSeq" id="WP_343905965.1">
    <property type="nucleotide sequence ID" value="NZ_BAAAIS010000003.1"/>
</dbReference>
<evidence type="ECO:0008006" key="3">
    <source>
        <dbReference type="Google" id="ProtNLM"/>
    </source>
</evidence>
<dbReference type="EMBL" id="JBHUFL010000003">
    <property type="protein sequence ID" value="MFD1836467.1"/>
    <property type="molecule type" value="Genomic_DNA"/>
</dbReference>
<evidence type="ECO:0000313" key="1">
    <source>
        <dbReference type="EMBL" id="MFD1836467.1"/>
    </source>
</evidence>
<protein>
    <recommendedName>
        <fullName evidence="3">Fis family transcriptional regulator</fullName>
    </recommendedName>
</protein>
<evidence type="ECO:0000313" key="2">
    <source>
        <dbReference type="Proteomes" id="UP001597280"/>
    </source>
</evidence>
<keyword evidence="2" id="KW-1185">Reference proteome</keyword>
<proteinExistence type="predicted"/>
<name>A0ABW4Q249_9MICO</name>
<accession>A0ABW4Q249</accession>
<comment type="caution">
    <text evidence="1">The sequence shown here is derived from an EMBL/GenBank/DDBJ whole genome shotgun (WGS) entry which is preliminary data.</text>
</comment>
<organism evidence="1 2">
    <name type="scientific">Brachybacterium rhamnosum</name>
    <dbReference type="NCBI Taxonomy" id="173361"/>
    <lineage>
        <taxon>Bacteria</taxon>
        <taxon>Bacillati</taxon>
        <taxon>Actinomycetota</taxon>
        <taxon>Actinomycetes</taxon>
        <taxon>Micrococcales</taxon>
        <taxon>Dermabacteraceae</taxon>
        <taxon>Brachybacterium</taxon>
    </lineage>
</organism>
<dbReference type="Proteomes" id="UP001597280">
    <property type="component" value="Unassembled WGS sequence"/>
</dbReference>